<reference evidence="1" key="1">
    <citation type="submission" date="2021-01" db="EMBL/GenBank/DDBJ databases">
        <authorList>
            <person name="Corre E."/>
            <person name="Pelletier E."/>
            <person name="Niang G."/>
            <person name="Scheremetjew M."/>
            <person name="Finn R."/>
            <person name="Kale V."/>
            <person name="Holt S."/>
            <person name="Cochrane G."/>
            <person name="Meng A."/>
            <person name="Brown T."/>
            <person name="Cohen L."/>
        </authorList>
    </citation>
    <scope>NUCLEOTIDE SEQUENCE</scope>
    <source>
        <strain evidence="1">SAG 36.94</strain>
    </source>
</reference>
<organism evidence="1">
    <name type="scientific">Compsopogon caeruleus</name>
    <dbReference type="NCBI Taxonomy" id="31354"/>
    <lineage>
        <taxon>Eukaryota</taxon>
        <taxon>Rhodophyta</taxon>
        <taxon>Compsopogonophyceae</taxon>
        <taxon>Compsopogonales</taxon>
        <taxon>Compsopogonaceae</taxon>
        <taxon>Compsopogon</taxon>
    </lineage>
</organism>
<protein>
    <submittedName>
        <fullName evidence="1">Uncharacterized protein</fullName>
    </submittedName>
</protein>
<evidence type="ECO:0000313" key="1">
    <source>
        <dbReference type="EMBL" id="CAD9230625.1"/>
    </source>
</evidence>
<accession>A0A7S1TAF2</accession>
<name>A0A7S1TAF2_9RHOD</name>
<gene>
    <name evidence="1" type="ORF">CCAE0312_LOCUS2677</name>
</gene>
<dbReference type="AlphaFoldDB" id="A0A7S1TAF2"/>
<proteinExistence type="predicted"/>
<dbReference type="EMBL" id="HBGH01004886">
    <property type="protein sequence ID" value="CAD9230625.1"/>
    <property type="molecule type" value="Transcribed_RNA"/>
</dbReference>
<sequence>MAELDLTFWQDEDISRPRRNSCDMRSQLVSELILCDLMENEDGFLNSCKAILKSHLIALYRQEASKCPSRCGKERLRLITDEWGILRKQLRMLPRYSWLPETHQSKRARKLRSNAVSITLTRMWDELYCEILEDIVVETESSILVMKSLAPGAPSME</sequence>